<sequence>MSYIEGVERTKAVHYDDPVELVDVIKATPPWDTVILIIEDYRPLVAFTDEASCSSPSKLFMKVPTTQHSVKIWTEVAREAKHLSINEDTRDFWQRRVDQEEGREKGLDQILACLLEARSLESLALYVWEFTTEFTWPQEVVLPHLTKVSLVRTAAVQRRCQSKRQPDLPPPPPSSSRVTSAAVFESLLRAHSGQLADVTVEVEQLPLLIGALPQDIPKLSVTHKSPVAYKWCQAVATLSVTNGNELEIRFVAYAAQFAELVARAVLSWTCPRRSLTLHNVPSPEAMSVLLGCETHSLVLDPAPSLQMLRDLPADAIPALSLLTLVCHRCSGDKDKTPHCSSEQRVAVCREAILADLVLRAPRSLHVVSRCAKGEGSDFIFAPYLLGRHGESEVESCTVCAEAQIPNSSIPYHLYPLPYVRVEQDEAGHAVVDCAECLVIDRRTFCTRALTIF</sequence>
<accession>A0A6J1S640</accession>
<dbReference type="AlphaFoldDB" id="A0A6J1S640"/>
<dbReference type="GeneID" id="113205196"/>
<proteinExistence type="predicted"/>
<name>A0A6J1S640_FRAOC</name>
<gene>
    <name evidence="2" type="primary">LOC113205196</name>
</gene>
<reference evidence="2" key="1">
    <citation type="submission" date="2025-08" db="UniProtKB">
        <authorList>
            <consortium name="RefSeq"/>
        </authorList>
    </citation>
    <scope>IDENTIFICATION</scope>
    <source>
        <tissue evidence="2">Whole organism</tissue>
    </source>
</reference>
<dbReference type="KEGG" id="foc:113205196"/>
<protein>
    <submittedName>
        <fullName evidence="2">Uncharacterized protein LOC113205196</fullName>
    </submittedName>
</protein>
<evidence type="ECO:0000313" key="2">
    <source>
        <dbReference type="RefSeq" id="XP_026276492.2"/>
    </source>
</evidence>
<keyword evidence="1" id="KW-1185">Reference proteome</keyword>
<evidence type="ECO:0000313" key="1">
    <source>
        <dbReference type="Proteomes" id="UP000504606"/>
    </source>
</evidence>
<dbReference type="RefSeq" id="XP_026276492.2">
    <property type="nucleotide sequence ID" value="XM_026420707.2"/>
</dbReference>
<organism evidence="1 2">
    <name type="scientific">Frankliniella occidentalis</name>
    <name type="common">Western flower thrips</name>
    <name type="synonym">Euthrips occidentalis</name>
    <dbReference type="NCBI Taxonomy" id="133901"/>
    <lineage>
        <taxon>Eukaryota</taxon>
        <taxon>Metazoa</taxon>
        <taxon>Ecdysozoa</taxon>
        <taxon>Arthropoda</taxon>
        <taxon>Hexapoda</taxon>
        <taxon>Insecta</taxon>
        <taxon>Pterygota</taxon>
        <taxon>Neoptera</taxon>
        <taxon>Paraneoptera</taxon>
        <taxon>Thysanoptera</taxon>
        <taxon>Terebrantia</taxon>
        <taxon>Thripoidea</taxon>
        <taxon>Thripidae</taxon>
        <taxon>Frankliniella</taxon>
    </lineage>
</organism>
<dbReference type="Proteomes" id="UP000504606">
    <property type="component" value="Unplaced"/>
</dbReference>